<gene>
    <name evidence="2" type="ORF">E8A74_13295</name>
</gene>
<dbReference type="Proteomes" id="UP000309215">
    <property type="component" value="Unassembled WGS sequence"/>
</dbReference>
<evidence type="ECO:0000313" key="3">
    <source>
        <dbReference type="Proteomes" id="UP000309215"/>
    </source>
</evidence>
<protein>
    <submittedName>
        <fullName evidence="2">DUF2325 domain-containing protein</fullName>
    </submittedName>
</protein>
<dbReference type="RefSeq" id="WP_136929352.1">
    <property type="nucleotide sequence ID" value="NZ_SSMQ01000011.1"/>
</dbReference>
<evidence type="ECO:0000313" key="2">
    <source>
        <dbReference type="EMBL" id="TKD09242.1"/>
    </source>
</evidence>
<reference evidence="2 3" key="1">
    <citation type="submission" date="2019-04" db="EMBL/GenBank/DDBJ databases">
        <authorList>
            <person name="Li Y."/>
            <person name="Wang J."/>
        </authorList>
    </citation>
    <scope>NUCLEOTIDE SEQUENCE [LARGE SCALE GENOMIC DNA]</scope>
    <source>
        <strain evidence="2 3">DSM 14668</strain>
    </source>
</reference>
<dbReference type="AlphaFoldDB" id="A0A4U1JE41"/>
<dbReference type="InterPro" id="IPR016772">
    <property type="entry name" value="UCP020408"/>
</dbReference>
<organism evidence="2 3">
    <name type="scientific">Polyangium fumosum</name>
    <dbReference type="NCBI Taxonomy" id="889272"/>
    <lineage>
        <taxon>Bacteria</taxon>
        <taxon>Pseudomonadati</taxon>
        <taxon>Myxococcota</taxon>
        <taxon>Polyangia</taxon>
        <taxon>Polyangiales</taxon>
        <taxon>Polyangiaceae</taxon>
        <taxon>Polyangium</taxon>
    </lineage>
</organism>
<dbReference type="OrthoDB" id="5512837at2"/>
<comment type="similarity">
    <text evidence="1">Belongs to the UPF0751 family.</text>
</comment>
<proteinExistence type="inferred from homology"/>
<name>A0A4U1JE41_9BACT</name>
<sequence length="122" mass="13251">MRIGWIGGVERYEVQLERLAKAAGHELEYHRGDVRGRGAQSLEGLVERCQLIVIVTETNSHGAVLLARKLARQRGRGTLLLRKSGIARFARLLEAIDEATAKGLFHADGSMGTGYEAALLGA</sequence>
<evidence type="ECO:0000256" key="1">
    <source>
        <dbReference type="ARBA" id="ARBA00007189"/>
    </source>
</evidence>
<dbReference type="Pfam" id="PF10087">
    <property type="entry name" value="DUF2325"/>
    <property type="match status" value="1"/>
</dbReference>
<dbReference type="EMBL" id="SSMQ01000011">
    <property type="protein sequence ID" value="TKD09242.1"/>
    <property type="molecule type" value="Genomic_DNA"/>
</dbReference>
<comment type="caution">
    <text evidence="2">The sequence shown here is derived from an EMBL/GenBank/DDBJ whole genome shotgun (WGS) entry which is preliminary data.</text>
</comment>
<keyword evidence="3" id="KW-1185">Reference proteome</keyword>
<accession>A0A4U1JE41</accession>